<feature type="domain" description="Rhodanese" evidence="2">
    <location>
        <begin position="139"/>
        <end position="227"/>
    </location>
</feature>
<dbReference type="SUPFAM" id="SSF52821">
    <property type="entry name" value="Rhodanese/Cell cycle control phosphatase"/>
    <property type="match status" value="2"/>
</dbReference>
<evidence type="ECO:0000256" key="1">
    <source>
        <dbReference type="SAM" id="SignalP"/>
    </source>
</evidence>
<dbReference type="Pfam" id="PF07610">
    <property type="entry name" value="DUF1573"/>
    <property type="match status" value="1"/>
</dbReference>
<dbReference type="PANTHER" id="PTHR43031">
    <property type="entry name" value="FAD-DEPENDENT OXIDOREDUCTASE"/>
    <property type="match status" value="1"/>
</dbReference>
<dbReference type="InterPro" id="IPR036873">
    <property type="entry name" value="Rhodanese-like_dom_sf"/>
</dbReference>
<dbReference type="InterPro" id="IPR011467">
    <property type="entry name" value="DUF1573"/>
</dbReference>
<dbReference type="EMBL" id="CP034928">
    <property type="protein sequence ID" value="QAA76502.1"/>
    <property type="molecule type" value="Genomic_DNA"/>
</dbReference>
<evidence type="ECO:0000313" key="3">
    <source>
        <dbReference type="EMBL" id="QAA76502.1"/>
    </source>
</evidence>
<reference evidence="4" key="1">
    <citation type="submission" date="2018-12" db="EMBL/GenBank/DDBJ databases">
        <title>Complete genome sequence of an uncultured bacterium of the candidate phylum Bipolaricaulota.</title>
        <authorList>
            <person name="Kadnikov V.V."/>
            <person name="Mardanov A.V."/>
            <person name="Beletsky A.V."/>
            <person name="Frank Y.A."/>
            <person name="Karnachuk O.V."/>
            <person name="Ravin N.V."/>
        </authorList>
    </citation>
    <scope>NUCLEOTIDE SEQUENCE [LARGE SCALE GENOMIC DNA]</scope>
</reference>
<dbReference type="Gene3D" id="2.60.40.10">
    <property type="entry name" value="Immunoglobulins"/>
    <property type="match status" value="1"/>
</dbReference>
<dbReference type="InterPro" id="IPR050229">
    <property type="entry name" value="GlpE_sulfurtransferase"/>
</dbReference>
<dbReference type="KEGG" id="bih:BIP78_0736"/>
<feature type="signal peptide" evidence="1">
    <location>
        <begin position="1"/>
        <end position="25"/>
    </location>
</feature>
<name>A0A410FU36_BIPS1</name>
<dbReference type="Proteomes" id="UP000287233">
    <property type="component" value="Chromosome"/>
</dbReference>
<gene>
    <name evidence="3" type="ORF">BIP78_0736</name>
</gene>
<dbReference type="InterPro" id="IPR001763">
    <property type="entry name" value="Rhodanese-like_dom"/>
</dbReference>
<dbReference type="PROSITE" id="PS50206">
    <property type="entry name" value="RHODANESE_3"/>
    <property type="match status" value="2"/>
</dbReference>
<dbReference type="Gene3D" id="3.40.250.10">
    <property type="entry name" value="Rhodanese-like domain"/>
    <property type="match status" value="2"/>
</dbReference>
<sequence length="356" mass="37743">MKRIGCLLVGLLVLGAVALATPKLAASPELYDFGVAMDGAVVQYTVTLTNSGTSTLTISNVSYNCSCTSYSLPKRTIAPGETVMMTVTFRTAGYSRYAQPVSQTLTISSNDPTRPQLPVTVRGVVRTLAAHEGAPGTLDAEFYVLVDLRTAAEYAQGHLLGAVNIPYADLSARLGELPKSKVVYLYDTTGIQAAQAVQLLQQNAFLLPRAISGGLVAWWQSLGDLFVAWAPDAAHVPPSGTPYYGTWGSVQASRVAQNYLYIVDLRSPETFAQGHFPGAVNVSLPTQDALVAWAAGLPRPATGTSLSIWVVDDDGSQSCAVAQYLQSVGFAKARCLFGGIAAWRASFGDELLFPSP</sequence>
<protein>
    <recommendedName>
        <fullName evidence="2">Rhodanese domain-containing protein</fullName>
    </recommendedName>
</protein>
<proteinExistence type="predicted"/>
<dbReference type="AlphaFoldDB" id="A0A410FU36"/>
<dbReference type="SMART" id="SM00450">
    <property type="entry name" value="RHOD"/>
    <property type="match status" value="2"/>
</dbReference>
<feature type="domain" description="Rhodanese" evidence="2">
    <location>
        <begin position="262"/>
        <end position="352"/>
    </location>
</feature>
<organism evidence="3 4">
    <name type="scientific">Bipolaricaulis sibiricus</name>
    <dbReference type="NCBI Taxonomy" id="2501609"/>
    <lineage>
        <taxon>Bacteria</taxon>
        <taxon>Candidatus Bipolaricaulota</taxon>
        <taxon>Candidatus Bipolaricaulia</taxon>
        <taxon>Candidatus Bipolaricaulales</taxon>
        <taxon>Candidatus Bipolaricaulaceae</taxon>
        <taxon>Candidatus Bipolaricaulis</taxon>
    </lineage>
</organism>
<keyword evidence="1" id="KW-0732">Signal</keyword>
<feature type="chain" id="PRO_5019033587" description="Rhodanese domain-containing protein" evidence="1">
    <location>
        <begin position="26"/>
        <end position="356"/>
    </location>
</feature>
<dbReference type="CDD" id="cd00158">
    <property type="entry name" value="RHOD"/>
    <property type="match status" value="2"/>
</dbReference>
<evidence type="ECO:0000313" key="4">
    <source>
        <dbReference type="Proteomes" id="UP000287233"/>
    </source>
</evidence>
<dbReference type="Pfam" id="PF00581">
    <property type="entry name" value="Rhodanese"/>
    <property type="match status" value="2"/>
</dbReference>
<dbReference type="InterPro" id="IPR013783">
    <property type="entry name" value="Ig-like_fold"/>
</dbReference>
<accession>A0A410FU36</accession>
<dbReference type="PANTHER" id="PTHR43031:SF1">
    <property type="entry name" value="PYRIDINE NUCLEOTIDE-DISULPHIDE OXIDOREDUCTASE"/>
    <property type="match status" value="1"/>
</dbReference>
<evidence type="ECO:0000259" key="2">
    <source>
        <dbReference type="PROSITE" id="PS50206"/>
    </source>
</evidence>